<reference evidence="3" key="1">
    <citation type="submission" date="2018-12" db="EMBL/GenBank/DDBJ databases">
        <title>Tengunoibacter tsumagoiensis gen. nov., sp. nov., Dictyobacter kobayashii sp. nov., D. alpinus sp. nov., and D. joshuensis sp. nov. and description of Dictyobacteraceae fam. nov. within the order Ktedonobacterales isolated from Tengu-no-mugimeshi.</title>
        <authorList>
            <person name="Wang C.M."/>
            <person name="Zheng Y."/>
            <person name="Sakai Y."/>
            <person name="Toyoda A."/>
            <person name="Minakuchi Y."/>
            <person name="Abe K."/>
            <person name="Yokota A."/>
            <person name="Yabe S."/>
        </authorList>
    </citation>
    <scope>NUCLEOTIDE SEQUENCE [LARGE SCALE GENOMIC DNA]</scope>
    <source>
        <strain evidence="3">Uno11</strain>
    </source>
</reference>
<evidence type="ECO:0000259" key="1">
    <source>
        <dbReference type="PROSITE" id="PS50006"/>
    </source>
</evidence>
<proteinExistence type="predicted"/>
<dbReference type="AlphaFoldDB" id="A0A402AMU5"/>
<name>A0A402AMU5_9CHLR</name>
<dbReference type="SMART" id="SM00240">
    <property type="entry name" value="FHA"/>
    <property type="match status" value="1"/>
</dbReference>
<dbReference type="InterPro" id="IPR000253">
    <property type="entry name" value="FHA_dom"/>
</dbReference>
<dbReference type="Proteomes" id="UP000287188">
    <property type="component" value="Unassembled WGS sequence"/>
</dbReference>
<dbReference type="Gene3D" id="2.60.200.20">
    <property type="match status" value="1"/>
</dbReference>
<dbReference type="EMBL" id="BIFS01000001">
    <property type="protein sequence ID" value="GCE20320.1"/>
    <property type="molecule type" value="Genomic_DNA"/>
</dbReference>
<dbReference type="SUPFAM" id="SSF49879">
    <property type="entry name" value="SMAD/FHA domain"/>
    <property type="match status" value="1"/>
</dbReference>
<accession>A0A402AMU5</accession>
<dbReference type="Pfam" id="PF16697">
    <property type="entry name" value="Yop-YscD_cpl"/>
    <property type="match status" value="1"/>
</dbReference>
<dbReference type="RefSeq" id="WP_126552017.1">
    <property type="nucleotide sequence ID" value="NZ_BIFS01000001.1"/>
</dbReference>
<dbReference type="InterPro" id="IPR008984">
    <property type="entry name" value="SMAD_FHA_dom_sf"/>
</dbReference>
<evidence type="ECO:0000313" key="2">
    <source>
        <dbReference type="EMBL" id="GCE20320.1"/>
    </source>
</evidence>
<protein>
    <recommendedName>
        <fullName evidence="1">FHA domain-containing protein</fullName>
    </recommendedName>
</protein>
<feature type="domain" description="FHA" evidence="1">
    <location>
        <begin position="47"/>
        <end position="96"/>
    </location>
</feature>
<comment type="caution">
    <text evidence="2">The sequence shown here is derived from an EMBL/GenBank/DDBJ whole genome shotgun (WGS) entry which is preliminary data.</text>
</comment>
<organism evidence="2 3">
    <name type="scientific">Dictyobacter kobayashii</name>
    <dbReference type="NCBI Taxonomy" id="2014872"/>
    <lineage>
        <taxon>Bacteria</taxon>
        <taxon>Bacillati</taxon>
        <taxon>Chloroflexota</taxon>
        <taxon>Ktedonobacteria</taxon>
        <taxon>Ktedonobacterales</taxon>
        <taxon>Dictyobacteraceae</taxon>
        <taxon>Dictyobacter</taxon>
    </lineage>
</organism>
<gene>
    <name evidence="2" type="ORF">KDK_41200</name>
</gene>
<dbReference type="CDD" id="cd00060">
    <property type="entry name" value="FHA"/>
    <property type="match status" value="1"/>
</dbReference>
<dbReference type="PROSITE" id="PS50006">
    <property type="entry name" value="FHA_DOMAIN"/>
    <property type="match status" value="1"/>
</dbReference>
<dbReference type="OrthoDB" id="9816434at2"/>
<dbReference type="InterPro" id="IPR032030">
    <property type="entry name" value="YscD_cytoplasmic_dom"/>
</dbReference>
<sequence>MSGSQNYGVLRVVRVRFPADTPKHLDKYPAGLFPEERLVYVLKERETTIGRALSNDLILMDPSVSREHARLIFNGDSWSIHNVTEQNLLHVNGKAVSAGAEYPLQSQDFLVMGNTMLQLIAPRSDQGMSILDGHEDEIIEQILSSQIHPKDVAKDPNANSTRYASALESLPHISPTKKTPAINGKNHNAHTLSPETSTWLSDQRTAMEMDARAWAEEGKFLGGVLPWNLPFLKSGKGHYAGRSEGLY</sequence>
<evidence type="ECO:0000313" key="3">
    <source>
        <dbReference type="Proteomes" id="UP000287188"/>
    </source>
</evidence>
<keyword evidence="3" id="KW-1185">Reference proteome</keyword>